<feature type="region of interest" description="Disordered" evidence="1">
    <location>
        <begin position="219"/>
        <end position="241"/>
    </location>
</feature>
<dbReference type="InterPro" id="IPR014717">
    <property type="entry name" value="Transl_elong_EF1B/ribsomal_bS6"/>
</dbReference>
<evidence type="ECO:0000313" key="2">
    <source>
        <dbReference type="EMBL" id="PPK96003.1"/>
    </source>
</evidence>
<sequence>MTNSKPRMWVAGTGVLAVLVLVATWFLLVSPKRAEAAALAEQRAVLQSTNDTFANRTATLKAQFETLDGQRAKLALIRETLPAETEVPALLRQLEGYSKSTGVVLLSITPGAPVAEAAPAAPGAAPAAAPGAAPAPAPAAGSTAAVYSLPLTVTTAGSFAETELYLKNLQADMKRFFLVENLALSFDEQADTTATGASAPGISATITGRIYVLRTDTGAKPATAPATPEVADTTTDAETVS</sequence>
<dbReference type="RefSeq" id="WP_146099464.1">
    <property type="nucleotide sequence ID" value="NZ_PTJD01000005.1"/>
</dbReference>
<dbReference type="OrthoDB" id="4823950at2"/>
<gene>
    <name evidence="2" type="ORF">CLV92_105103</name>
</gene>
<protein>
    <submittedName>
        <fullName evidence="2">Type IV pilus assembly protein PilO</fullName>
    </submittedName>
</protein>
<reference evidence="2 3" key="1">
    <citation type="submission" date="2018-02" db="EMBL/GenBank/DDBJ databases">
        <title>Genomic Encyclopedia of Archaeal and Bacterial Type Strains, Phase II (KMG-II): from individual species to whole genera.</title>
        <authorList>
            <person name="Goeker M."/>
        </authorList>
    </citation>
    <scope>NUCLEOTIDE SEQUENCE [LARGE SCALE GENOMIC DNA]</scope>
    <source>
        <strain evidence="2 3">DSM 22857</strain>
    </source>
</reference>
<keyword evidence="3" id="KW-1185">Reference proteome</keyword>
<comment type="caution">
    <text evidence="2">The sequence shown here is derived from an EMBL/GenBank/DDBJ whole genome shotgun (WGS) entry which is preliminary data.</text>
</comment>
<dbReference type="EMBL" id="PTJD01000005">
    <property type="protein sequence ID" value="PPK96003.1"/>
    <property type="molecule type" value="Genomic_DNA"/>
</dbReference>
<name>A0A2S6IP28_9ACTN</name>
<organism evidence="2 3">
    <name type="scientific">Kineococcus xinjiangensis</name>
    <dbReference type="NCBI Taxonomy" id="512762"/>
    <lineage>
        <taxon>Bacteria</taxon>
        <taxon>Bacillati</taxon>
        <taxon>Actinomycetota</taxon>
        <taxon>Actinomycetes</taxon>
        <taxon>Kineosporiales</taxon>
        <taxon>Kineosporiaceae</taxon>
        <taxon>Kineococcus</taxon>
    </lineage>
</organism>
<evidence type="ECO:0000313" key="3">
    <source>
        <dbReference type="Proteomes" id="UP000239485"/>
    </source>
</evidence>
<accession>A0A2S6IP28</accession>
<dbReference type="AlphaFoldDB" id="A0A2S6IP28"/>
<dbReference type="Proteomes" id="UP000239485">
    <property type="component" value="Unassembled WGS sequence"/>
</dbReference>
<dbReference type="Gene3D" id="3.30.70.60">
    <property type="match status" value="1"/>
</dbReference>
<evidence type="ECO:0000256" key="1">
    <source>
        <dbReference type="SAM" id="MobiDB-lite"/>
    </source>
</evidence>
<proteinExistence type="predicted"/>